<dbReference type="Pfam" id="PF00899">
    <property type="entry name" value="ThiF"/>
    <property type="match status" value="1"/>
</dbReference>
<dbReference type="SUPFAM" id="SSF69572">
    <property type="entry name" value="Activating enzymes of the ubiquitin-like proteins"/>
    <property type="match status" value="1"/>
</dbReference>
<dbReference type="GO" id="GO:0008146">
    <property type="term" value="F:sulfotransferase activity"/>
    <property type="evidence" value="ECO:0007669"/>
    <property type="project" value="TreeGrafter"/>
</dbReference>
<gene>
    <name evidence="3" type="ORF">AVDCRST_MAG74-3453</name>
</gene>
<dbReference type="AlphaFoldDB" id="A0A6J4PXR8"/>
<reference evidence="3" key="1">
    <citation type="submission" date="2020-02" db="EMBL/GenBank/DDBJ databases">
        <authorList>
            <person name="Meier V. D."/>
        </authorList>
    </citation>
    <scope>NUCLEOTIDE SEQUENCE</scope>
    <source>
        <strain evidence="3">AVDCRST_MAG74</strain>
    </source>
</reference>
<dbReference type="GO" id="GO:0004792">
    <property type="term" value="F:thiosulfate-cyanide sulfurtransferase activity"/>
    <property type="evidence" value="ECO:0007669"/>
    <property type="project" value="TreeGrafter"/>
</dbReference>
<evidence type="ECO:0000256" key="1">
    <source>
        <dbReference type="ARBA" id="ARBA00009919"/>
    </source>
</evidence>
<dbReference type="InterPro" id="IPR045886">
    <property type="entry name" value="ThiF/MoeB/HesA"/>
</dbReference>
<dbReference type="InterPro" id="IPR000594">
    <property type="entry name" value="ThiF_NAD_FAD-bd"/>
</dbReference>
<dbReference type="EC" id="2.7.7.80" evidence="3"/>
<dbReference type="Gene3D" id="3.40.50.720">
    <property type="entry name" value="NAD(P)-binding Rossmann-like Domain"/>
    <property type="match status" value="1"/>
</dbReference>
<keyword evidence="3" id="KW-0808">Transferase</keyword>
<dbReference type="GO" id="GO:0061605">
    <property type="term" value="F:molybdopterin-synthase adenylyltransferase activity"/>
    <property type="evidence" value="ECO:0007669"/>
    <property type="project" value="UniProtKB-EC"/>
</dbReference>
<dbReference type="GO" id="GO:0008641">
    <property type="term" value="F:ubiquitin-like modifier activating enzyme activity"/>
    <property type="evidence" value="ECO:0007669"/>
    <property type="project" value="InterPro"/>
</dbReference>
<sequence length="340" mass="37491">MINERYSRQILFSEIGQTGQENLLNSRVLIVGCGALGCAHAETLARAGVGFTRIVDRDFVEFTNLQRQTLFSEADAESRLPKAIAAKNRLAQINSEIEIEAIVADVNYSNIESLIKDCDLILDGTDNFQTRYLINDACVKHNKIWIYGAAVSAYGATMTIRPFESPCLRCIFEEMPGAGSAPTCDTVGVIQPIINSVSAIQMTEALKILTGNFANLHGTLMQIDVWRNDWRKIKLGAPNADCATCGKRNYEFLEVENTEFSAVLCGRNAVQISPPNRAQIDLATLAVKLQNLGNVKQNEYLVRLIVGEYELTVFRDARAIVRGTDDAAIARSVYAKYVGV</sequence>
<evidence type="ECO:0000259" key="2">
    <source>
        <dbReference type="Pfam" id="PF00899"/>
    </source>
</evidence>
<dbReference type="FunFam" id="3.40.50.720:FF:000080">
    <property type="entry name" value="Thiazole biosynthesis adenylyltransferase ThiF"/>
    <property type="match status" value="1"/>
</dbReference>
<evidence type="ECO:0000313" key="3">
    <source>
        <dbReference type="EMBL" id="CAA9427597.1"/>
    </source>
</evidence>
<accession>A0A6J4PXR8</accession>
<name>A0A6J4PXR8_9BACT</name>
<feature type="domain" description="THIF-type NAD/FAD binding fold" evidence="2">
    <location>
        <begin position="6"/>
        <end position="243"/>
    </location>
</feature>
<dbReference type="InterPro" id="IPR035985">
    <property type="entry name" value="Ubiquitin-activating_enz"/>
</dbReference>
<dbReference type="PANTHER" id="PTHR10953:SF102">
    <property type="entry name" value="ADENYLYLTRANSFERASE AND SULFURTRANSFERASE MOCS3"/>
    <property type="match status" value="1"/>
</dbReference>
<protein>
    <submittedName>
        <fullName evidence="3">Molybdopterin-synthase adenylyltransferase</fullName>
        <ecNumber evidence="3">2.7.7.80</ecNumber>
    </submittedName>
</protein>
<dbReference type="EMBL" id="CADCUR010000294">
    <property type="protein sequence ID" value="CAA9427597.1"/>
    <property type="molecule type" value="Genomic_DNA"/>
</dbReference>
<organism evidence="3">
    <name type="scientific">uncultured Pyrinomonadaceae bacterium</name>
    <dbReference type="NCBI Taxonomy" id="2283094"/>
    <lineage>
        <taxon>Bacteria</taxon>
        <taxon>Pseudomonadati</taxon>
        <taxon>Acidobacteriota</taxon>
        <taxon>Blastocatellia</taxon>
        <taxon>Blastocatellales</taxon>
        <taxon>Pyrinomonadaceae</taxon>
        <taxon>environmental samples</taxon>
    </lineage>
</organism>
<dbReference type="PANTHER" id="PTHR10953">
    <property type="entry name" value="UBIQUITIN-ACTIVATING ENZYME E1"/>
    <property type="match status" value="1"/>
</dbReference>
<comment type="similarity">
    <text evidence="1">Belongs to the HesA/MoeB/ThiF family.</text>
</comment>
<keyword evidence="3" id="KW-0548">Nucleotidyltransferase</keyword>
<proteinExistence type="inferred from homology"/>
<dbReference type="CDD" id="cd00757">
    <property type="entry name" value="ThiF_MoeB_HesA_family"/>
    <property type="match status" value="1"/>
</dbReference>
<dbReference type="GO" id="GO:0005829">
    <property type="term" value="C:cytosol"/>
    <property type="evidence" value="ECO:0007669"/>
    <property type="project" value="TreeGrafter"/>
</dbReference>